<dbReference type="Gene3D" id="2.40.170.20">
    <property type="entry name" value="TonB-dependent receptor, beta-barrel domain"/>
    <property type="match status" value="1"/>
</dbReference>
<dbReference type="InterPro" id="IPR037066">
    <property type="entry name" value="Plug_dom_sf"/>
</dbReference>
<evidence type="ECO:0000256" key="10">
    <source>
        <dbReference type="ARBA" id="ARBA00023136"/>
    </source>
</evidence>
<name>A0A562TDK7_CHIJA</name>
<evidence type="ECO:0000256" key="3">
    <source>
        <dbReference type="ARBA" id="ARBA00022452"/>
    </source>
</evidence>
<dbReference type="GO" id="GO:0015344">
    <property type="term" value="F:siderophore uptake transmembrane transporter activity"/>
    <property type="evidence" value="ECO:0007669"/>
    <property type="project" value="TreeGrafter"/>
</dbReference>
<dbReference type="InterPro" id="IPR012910">
    <property type="entry name" value="Plug_dom"/>
</dbReference>
<proteinExistence type="inferred from homology"/>
<keyword evidence="7" id="KW-0408">Iron</keyword>
<dbReference type="InterPro" id="IPR023997">
    <property type="entry name" value="TonB-dep_OMP_SusC/RagA_CS"/>
</dbReference>
<evidence type="ECO:0000256" key="8">
    <source>
        <dbReference type="ARBA" id="ARBA00023065"/>
    </source>
</evidence>
<keyword evidence="16" id="KW-1185">Reference proteome</keyword>
<keyword evidence="9 13" id="KW-0798">TonB box</keyword>
<dbReference type="Pfam" id="PF00593">
    <property type="entry name" value="TonB_dep_Rec_b-barrel"/>
    <property type="match status" value="1"/>
</dbReference>
<evidence type="ECO:0000256" key="4">
    <source>
        <dbReference type="ARBA" id="ARBA00022496"/>
    </source>
</evidence>
<evidence type="ECO:0000256" key="2">
    <source>
        <dbReference type="ARBA" id="ARBA00022448"/>
    </source>
</evidence>
<evidence type="ECO:0000256" key="5">
    <source>
        <dbReference type="ARBA" id="ARBA00022692"/>
    </source>
</evidence>
<evidence type="ECO:0000256" key="9">
    <source>
        <dbReference type="ARBA" id="ARBA00023077"/>
    </source>
</evidence>
<keyword evidence="10 12" id="KW-0472">Membrane</keyword>
<dbReference type="Gene3D" id="2.60.40.1120">
    <property type="entry name" value="Carboxypeptidase-like, regulatory domain"/>
    <property type="match status" value="1"/>
</dbReference>
<comment type="caution">
    <text evidence="15">The sequence shown here is derived from an EMBL/GenBank/DDBJ whole genome shotgun (WGS) entry which is preliminary data.</text>
</comment>
<dbReference type="GO" id="GO:0009279">
    <property type="term" value="C:cell outer membrane"/>
    <property type="evidence" value="ECO:0007669"/>
    <property type="project" value="UniProtKB-SubCell"/>
</dbReference>
<keyword evidence="11 12" id="KW-0998">Cell outer membrane</keyword>
<keyword evidence="3 12" id="KW-1134">Transmembrane beta strand</keyword>
<evidence type="ECO:0000313" key="15">
    <source>
        <dbReference type="EMBL" id="TWI91156.1"/>
    </source>
</evidence>
<dbReference type="SUPFAM" id="SSF49464">
    <property type="entry name" value="Carboxypeptidase regulatory domain-like"/>
    <property type="match status" value="1"/>
</dbReference>
<dbReference type="Proteomes" id="UP000316778">
    <property type="component" value="Unassembled WGS sequence"/>
</dbReference>
<sequence length="1120" mass="122239">MKLRVLCKVPLWRRFTATNLILVMKLTTLLLLVGILQISAKGYSQRITLAKKNAPLSRVFADIQAQSGFSLLYDNNLIKAAKPIDINVKNATVDEVLTTCLKGLPLTYEVAGNIIIIKAKDRTGEAVKPPQTIQGTVKDEKGEPLFGAVVYLQELKKGAQTTEAGAFTIPNIPPGAYTLRVSYLGYEQQEVPVTVGDAPVSLNIVLKQAVNTLKDIVVVTALGVKRSERSVTYATQQVDGDELTKVKTSNLVNTLNGKVAGLNISTNASGVGGSSKVILRGNKSALQSNQALYVIDGVPMNNVVTNQPNSSYGGGTSYDGGDPISNLNPEDIESISVLKGASAAALYGSQGANGVILITTKSGKAGRMQVNVSSNYTIDKAAYKPEFQDSYGQTATGSTQSWGSPISGGHDNVGDFYQTGQNWTNAVNLSVGTDKAQSYFSYANTAAKGIEPGNKLSRHNLTFKETGHLFNDKLTASADVNYMTQQIDNTPLAGFYTNPLTGLYLFPRGLDIRPYKDNYEVLDPATGRMTQNWAVSEDIQQNPWWIVNRNTNSLKRNRILLNASLRYDVAPWLNIQARGSIDRINDVYEQKLYDGSQPVIAPPNGAYTYRNSVNTQQYGDLIANFNFPLNKFRINGLVGTSIRDVKTTGEYFASGQDGLYQPNVFTIQNFKVLNPLNSGTFQEKHGQWQSVFASANISYDDWVYLDLTARNDWASNLAFTPDMNYFYPSVGLNFILTRLLPLPEAVSYAKVRGSFAQVGNSPDSYMSHPAAFLPGAGGNASLNTRAPFTTLKPEITNSLELGTEWRFFNNRLNFDFTFYKTNTKNQTLEIAASQATFYNTFYINAGNIRNQGVEVMLGYDVLKSDKLSWNTALNYSYNDNKVIALDDRVPYFTLSGQSGTNYASQFAVGGAFGDIYGTVLQRDAQGRVMIDGDGRPMVQSGDLVYLGNANTRWQLGWNNNISYKDLSLSFLVDGKFGGKVMSITEALLDQYGVSKASGDARNAGGVQVNGVDPEGRPVSTVDAQKWYSTVGGRNGVTGQYMYSADVVRLREVALNYNIPLKNNFIKGLKVGLVGRNLVYFSKKAPFDPEVSMSTGNGLAGVDIFMPPATRSFGFSLNAAF</sequence>
<dbReference type="AlphaFoldDB" id="A0A562TDK7"/>
<keyword evidence="4" id="KW-0410">Iron transport</keyword>
<dbReference type="InterPro" id="IPR011662">
    <property type="entry name" value="Secretin/TonB_short_N"/>
</dbReference>
<dbReference type="EMBL" id="VLLG01000002">
    <property type="protein sequence ID" value="TWI91156.1"/>
    <property type="molecule type" value="Genomic_DNA"/>
</dbReference>
<evidence type="ECO:0000259" key="14">
    <source>
        <dbReference type="SMART" id="SM00965"/>
    </source>
</evidence>
<evidence type="ECO:0000256" key="13">
    <source>
        <dbReference type="RuleBase" id="RU003357"/>
    </source>
</evidence>
<dbReference type="InterPro" id="IPR023996">
    <property type="entry name" value="TonB-dep_OMP_SusC/RagA"/>
</dbReference>
<accession>A0A562TDK7</accession>
<dbReference type="InterPro" id="IPR000531">
    <property type="entry name" value="Beta-barrel_TonB"/>
</dbReference>
<gene>
    <name evidence="15" type="ORF">LX66_0521</name>
</gene>
<comment type="similarity">
    <text evidence="12 13">Belongs to the TonB-dependent receptor family.</text>
</comment>
<dbReference type="NCBIfam" id="TIGR04056">
    <property type="entry name" value="OMP_RagA_SusC"/>
    <property type="match status" value="1"/>
</dbReference>
<evidence type="ECO:0000256" key="11">
    <source>
        <dbReference type="ARBA" id="ARBA00023237"/>
    </source>
</evidence>
<dbReference type="NCBIfam" id="TIGR04057">
    <property type="entry name" value="SusC_RagA_signa"/>
    <property type="match status" value="1"/>
</dbReference>
<dbReference type="SMART" id="SM00965">
    <property type="entry name" value="STN"/>
    <property type="match status" value="1"/>
</dbReference>
<dbReference type="InterPro" id="IPR008969">
    <property type="entry name" value="CarboxyPept-like_regulatory"/>
</dbReference>
<dbReference type="Pfam" id="PF07715">
    <property type="entry name" value="Plug"/>
    <property type="match status" value="1"/>
</dbReference>
<dbReference type="Pfam" id="PF07660">
    <property type="entry name" value="STN"/>
    <property type="match status" value="1"/>
</dbReference>
<reference evidence="15 16" key="1">
    <citation type="journal article" date="2013" name="Stand. Genomic Sci.">
        <title>Genomic Encyclopedia of Type Strains, Phase I: The one thousand microbial genomes (KMG-I) project.</title>
        <authorList>
            <person name="Kyrpides N.C."/>
            <person name="Woyke T."/>
            <person name="Eisen J.A."/>
            <person name="Garrity G."/>
            <person name="Lilburn T.G."/>
            <person name="Beck B.J."/>
            <person name="Whitman W.B."/>
            <person name="Hugenholtz P."/>
            <person name="Klenk H.P."/>
        </authorList>
    </citation>
    <scope>NUCLEOTIDE SEQUENCE [LARGE SCALE GENOMIC DNA]</scope>
    <source>
        <strain evidence="15 16">DSM 13484</strain>
    </source>
</reference>
<dbReference type="Gene3D" id="2.170.130.10">
    <property type="entry name" value="TonB-dependent receptor, plug domain"/>
    <property type="match status" value="1"/>
</dbReference>
<evidence type="ECO:0000256" key="6">
    <source>
        <dbReference type="ARBA" id="ARBA00022729"/>
    </source>
</evidence>
<evidence type="ECO:0000256" key="1">
    <source>
        <dbReference type="ARBA" id="ARBA00004571"/>
    </source>
</evidence>
<dbReference type="InterPro" id="IPR036942">
    <property type="entry name" value="Beta-barrel_TonB_sf"/>
</dbReference>
<dbReference type="PROSITE" id="PS52016">
    <property type="entry name" value="TONB_DEPENDENT_REC_3"/>
    <property type="match status" value="1"/>
</dbReference>
<keyword evidence="8" id="KW-0406">Ion transport</keyword>
<evidence type="ECO:0000256" key="7">
    <source>
        <dbReference type="ARBA" id="ARBA00023004"/>
    </source>
</evidence>
<evidence type="ECO:0000256" key="12">
    <source>
        <dbReference type="PROSITE-ProRule" id="PRU01360"/>
    </source>
</evidence>
<organism evidence="15 16">
    <name type="scientific">Chitinophaga japonensis</name>
    <name type="common">Flexibacter japonensis</name>
    <dbReference type="NCBI Taxonomy" id="104662"/>
    <lineage>
        <taxon>Bacteria</taxon>
        <taxon>Pseudomonadati</taxon>
        <taxon>Bacteroidota</taxon>
        <taxon>Chitinophagia</taxon>
        <taxon>Chitinophagales</taxon>
        <taxon>Chitinophagaceae</taxon>
        <taxon>Chitinophaga</taxon>
    </lineage>
</organism>
<dbReference type="PANTHER" id="PTHR32552">
    <property type="entry name" value="FERRICHROME IRON RECEPTOR-RELATED"/>
    <property type="match status" value="1"/>
</dbReference>
<feature type="domain" description="Secretin/TonB short N-terminal" evidence="14">
    <location>
        <begin position="69"/>
        <end position="120"/>
    </location>
</feature>
<dbReference type="RefSeq" id="WP_244620265.1">
    <property type="nucleotide sequence ID" value="NZ_BAAAFY010000001.1"/>
</dbReference>
<keyword evidence="5 12" id="KW-0812">Transmembrane</keyword>
<comment type="subcellular location">
    <subcellularLocation>
        <location evidence="1 12">Cell outer membrane</location>
        <topology evidence="1 12">Multi-pass membrane protein</topology>
    </subcellularLocation>
</comment>
<dbReference type="InterPro" id="IPR039426">
    <property type="entry name" value="TonB-dep_rcpt-like"/>
</dbReference>
<evidence type="ECO:0000313" key="16">
    <source>
        <dbReference type="Proteomes" id="UP000316778"/>
    </source>
</evidence>
<dbReference type="SUPFAM" id="SSF56935">
    <property type="entry name" value="Porins"/>
    <property type="match status" value="1"/>
</dbReference>
<keyword evidence="2 12" id="KW-0813">Transport</keyword>
<keyword evidence="6" id="KW-0732">Signal</keyword>
<dbReference type="PANTHER" id="PTHR32552:SF68">
    <property type="entry name" value="FERRICHROME OUTER MEMBRANE TRANSPORTER_PHAGE RECEPTOR"/>
    <property type="match status" value="1"/>
</dbReference>
<dbReference type="Pfam" id="PF13715">
    <property type="entry name" value="CarbopepD_reg_2"/>
    <property type="match status" value="1"/>
</dbReference>
<protein>
    <submittedName>
        <fullName evidence="15">TonB-linked SusC/RagA family outer membrane protein</fullName>
    </submittedName>
</protein>